<keyword evidence="3" id="KW-1185">Reference proteome</keyword>
<dbReference type="EMBL" id="CP012752">
    <property type="protein sequence ID" value="ALG12752.1"/>
    <property type="molecule type" value="Genomic_DNA"/>
</dbReference>
<dbReference type="Proteomes" id="UP000063699">
    <property type="component" value="Chromosome"/>
</dbReference>
<feature type="transmembrane region" description="Helical" evidence="1">
    <location>
        <begin position="65"/>
        <end position="89"/>
    </location>
</feature>
<evidence type="ECO:0000256" key="1">
    <source>
        <dbReference type="SAM" id="Phobius"/>
    </source>
</evidence>
<gene>
    <name evidence="2" type="ORF">AOZ06_43130</name>
</gene>
<dbReference type="AlphaFoldDB" id="A0A0N9IDE5"/>
<sequence>MTVPAQWPVARLRQIGSGVWILAAVVTTAGSFMPLLTFNTNFGDGGARPSMSYTLWGADNRGFEMFPMFGVPVIVGAVLLLAAGLLGLMSTRLHPASGSVLAARLIGTGGAGVLAGSLTVVFLFLQVFESVDDDGASRVNNGIGAWMLIAAAIIALIAVVLMLVPKLAKRGEEPETPAMGIPVIRVLEPEYEEEKADAEQPATDPKG</sequence>
<organism evidence="2 3">
    <name type="scientific">Kibdelosporangium phytohabitans</name>
    <dbReference type="NCBI Taxonomy" id="860235"/>
    <lineage>
        <taxon>Bacteria</taxon>
        <taxon>Bacillati</taxon>
        <taxon>Actinomycetota</taxon>
        <taxon>Actinomycetes</taxon>
        <taxon>Pseudonocardiales</taxon>
        <taxon>Pseudonocardiaceae</taxon>
        <taxon>Kibdelosporangium</taxon>
    </lineage>
</organism>
<dbReference type="RefSeq" id="WP_054294644.1">
    <property type="nucleotide sequence ID" value="NZ_CP012752.1"/>
</dbReference>
<feature type="transmembrane region" description="Helical" evidence="1">
    <location>
        <begin position="101"/>
        <end position="125"/>
    </location>
</feature>
<evidence type="ECO:0000313" key="3">
    <source>
        <dbReference type="Proteomes" id="UP000063699"/>
    </source>
</evidence>
<keyword evidence="1" id="KW-0472">Membrane</keyword>
<protein>
    <submittedName>
        <fullName evidence="2">Uncharacterized protein</fullName>
    </submittedName>
</protein>
<dbReference type="KEGG" id="kphy:AOZ06_43130"/>
<proteinExistence type="predicted"/>
<evidence type="ECO:0000313" key="2">
    <source>
        <dbReference type="EMBL" id="ALG12752.1"/>
    </source>
</evidence>
<keyword evidence="1" id="KW-1133">Transmembrane helix</keyword>
<feature type="transmembrane region" description="Helical" evidence="1">
    <location>
        <begin position="145"/>
        <end position="164"/>
    </location>
</feature>
<name>A0A0N9IDE5_9PSEU</name>
<keyword evidence="1" id="KW-0812">Transmembrane</keyword>
<feature type="transmembrane region" description="Helical" evidence="1">
    <location>
        <begin position="19"/>
        <end position="38"/>
    </location>
</feature>
<accession>A0A0N9IDE5</accession>
<reference evidence="2 3" key="1">
    <citation type="submission" date="2015-07" db="EMBL/GenBank/DDBJ databases">
        <title>Genome sequencing of Kibdelosporangium phytohabitans.</title>
        <authorList>
            <person name="Qin S."/>
            <person name="Xing K."/>
        </authorList>
    </citation>
    <scope>NUCLEOTIDE SEQUENCE [LARGE SCALE GENOMIC DNA]</scope>
    <source>
        <strain evidence="2 3">KLBMP1111</strain>
    </source>
</reference>
<dbReference type="OrthoDB" id="3689293at2"/>
<dbReference type="STRING" id="860235.AOZ06_43130"/>